<evidence type="ECO:0000256" key="2">
    <source>
        <dbReference type="SAM" id="SignalP"/>
    </source>
</evidence>
<dbReference type="OrthoDB" id="360984at2759"/>
<sequence length="385" mass="42743">MNRCMYLLCVCISSLFTNIARVSSLAHSSPGLGALVVGSATYHETPLHNLDDVADLGVESSGTRKDRLHELEEILEDESQSPDEQSASRYEENVKVFDNPAVLEATSHPTDDEVKDFQKVSQHELATRDDHFDALNTLISEPKLLDFVDGLLKKDRKKKERQPEAPSGGTNSPQENPKWQSPSLKGDLAGQNTQSGPDSENTWESGQSSAPNGVNSQPTHSLGNPLGPALQNPLDGESQRDLLSKLPPVKVNAHTRNHFHVLNVHHHYPQQPDSTKYPENVKFAQGFLTKECFEGGFDGQPGSQNCYCSKTETCRCTKTYMMLVSMCDTLVNDPYIKEFCSHHGVKRDHPNLNHRFARSKDNSVSDAFNAVHASMCNYKSFGYCK</sequence>
<evidence type="ECO:0000313" key="4">
    <source>
        <dbReference type="Proteomes" id="UP000244803"/>
    </source>
</evidence>
<feature type="signal peptide" evidence="2">
    <location>
        <begin position="1"/>
        <end position="24"/>
    </location>
</feature>
<dbReference type="AlphaFoldDB" id="A0A976M4R4"/>
<protein>
    <submittedName>
        <fullName evidence="3">Uncharacterized protein</fullName>
    </submittedName>
</protein>
<proteinExistence type="predicted"/>
<keyword evidence="2" id="KW-0732">Signal</keyword>
<organism evidence="3 4">
    <name type="scientific">Theileria orientalis</name>
    <dbReference type="NCBI Taxonomy" id="68886"/>
    <lineage>
        <taxon>Eukaryota</taxon>
        <taxon>Sar</taxon>
        <taxon>Alveolata</taxon>
        <taxon>Apicomplexa</taxon>
        <taxon>Aconoidasida</taxon>
        <taxon>Piroplasmida</taxon>
        <taxon>Theileriidae</taxon>
        <taxon>Theileria</taxon>
    </lineage>
</organism>
<evidence type="ECO:0000256" key="1">
    <source>
        <dbReference type="SAM" id="MobiDB-lite"/>
    </source>
</evidence>
<gene>
    <name evidence="3" type="ORF">MACJ_000850</name>
</gene>
<feature type="region of interest" description="Disordered" evidence="1">
    <location>
        <begin position="155"/>
        <end position="240"/>
    </location>
</feature>
<reference evidence="3" key="1">
    <citation type="submission" date="2022-07" db="EMBL/GenBank/DDBJ databases">
        <title>Evaluation of T. orientalis genome assembly methods using nanopore sequencing and analysis of variation between genomes.</title>
        <authorList>
            <person name="Yam J."/>
            <person name="Micallef M.L."/>
            <person name="Liu M."/>
            <person name="Djordjevic S.P."/>
            <person name="Bogema D.R."/>
            <person name="Jenkins C."/>
        </authorList>
    </citation>
    <scope>NUCLEOTIDE SEQUENCE</scope>
    <source>
        <strain evidence="3">Fish Creek</strain>
    </source>
</reference>
<feature type="compositionally biased region" description="Polar residues" evidence="1">
    <location>
        <begin position="190"/>
        <end position="222"/>
    </location>
</feature>
<accession>A0A976M4R4</accession>
<dbReference type="EMBL" id="CP056065">
    <property type="protein sequence ID" value="UKJ88406.2"/>
    <property type="molecule type" value="Genomic_DNA"/>
</dbReference>
<name>A0A976M4R4_THEOR</name>
<evidence type="ECO:0000313" key="3">
    <source>
        <dbReference type="EMBL" id="UKJ88406.2"/>
    </source>
</evidence>
<feature type="chain" id="PRO_5036734078" evidence="2">
    <location>
        <begin position="25"/>
        <end position="385"/>
    </location>
</feature>
<dbReference type="Proteomes" id="UP000244803">
    <property type="component" value="Chromosome 1"/>
</dbReference>
<feature type="compositionally biased region" description="Polar residues" evidence="1">
    <location>
        <begin position="168"/>
        <end position="183"/>
    </location>
</feature>